<accession>A0A0U1L1W5</accession>
<reference evidence="2" key="1">
    <citation type="submission" date="2015-03" db="EMBL/GenBank/DDBJ databases">
        <authorList>
            <person name="Nijsse Bart"/>
        </authorList>
    </citation>
    <scope>NUCLEOTIDE SEQUENCE [LARGE SCALE GENOMIC DNA]</scope>
</reference>
<dbReference type="Proteomes" id="UP000049855">
    <property type="component" value="Unassembled WGS sequence"/>
</dbReference>
<dbReference type="EMBL" id="CTRP01000013">
    <property type="protein sequence ID" value="CQR73535.1"/>
    <property type="molecule type" value="Genomic_DNA"/>
</dbReference>
<protein>
    <submittedName>
        <fullName evidence="1">Uncharacterized protein</fullName>
    </submittedName>
</protein>
<gene>
    <name evidence="1" type="ORF">SpAn4DRAFT_5196</name>
</gene>
<keyword evidence="2" id="KW-1185">Reference proteome</keyword>
<evidence type="ECO:0000313" key="2">
    <source>
        <dbReference type="Proteomes" id="UP000049855"/>
    </source>
</evidence>
<sequence>MGTNITTISGRGSLDFPQYYNMQYRNFPFLKKAGIFLNQNI</sequence>
<proteinExistence type="predicted"/>
<organism evidence="1 2">
    <name type="scientific">Sporomusa ovata</name>
    <dbReference type="NCBI Taxonomy" id="2378"/>
    <lineage>
        <taxon>Bacteria</taxon>
        <taxon>Bacillati</taxon>
        <taxon>Bacillota</taxon>
        <taxon>Negativicutes</taxon>
        <taxon>Selenomonadales</taxon>
        <taxon>Sporomusaceae</taxon>
        <taxon>Sporomusa</taxon>
    </lineage>
</organism>
<dbReference type="AlphaFoldDB" id="A0A0U1L1W5"/>
<evidence type="ECO:0000313" key="1">
    <source>
        <dbReference type="EMBL" id="CQR73535.1"/>
    </source>
</evidence>
<name>A0A0U1L1W5_9FIRM</name>